<evidence type="ECO:0000313" key="5">
    <source>
        <dbReference type="Proteomes" id="UP000639772"/>
    </source>
</evidence>
<sequence>MEAFGAWKQGRKPRTAVGADSSNAKLRKSTSMRVAISFTRVCLCSPISSYNEVFLAEAPTRRSSCNLPRTRSFVEQSKRTPGNRNSFEGQRIFRGKSLTDDVLMRRFVVEEAVMQVKRRNQMEFMRRKNSIRRRKLGPSPLSRMVMADAED</sequence>
<evidence type="ECO:0000313" key="4">
    <source>
        <dbReference type="Proteomes" id="UP000636800"/>
    </source>
</evidence>
<accession>A0A835PUB9</accession>
<evidence type="ECO:0000313" key="2">
    <source>
        <dbReference type="EMBL" id="KAG0458566.1"/>
    </source>
</evidence>
<dbReference type="EMBL" id="JADCNM010000012">
    <property type="protein sequence ID" value="KAG0460302.1"/>
    <property type="molecule type" value="Genomic_DNA"/>
</dbReference>
<evidence type="ECO:0000313" key="3">
    <source>
        <dbReference type="EMBL" id="KAG0460302.1"/>
    </source>
</evidence>
<dbReference type="Proteomes" id="UP000636800">
    <property type="component" value="Chromosome 12"/>
</dbReference>
<gene>
    <name evidence="3" type="ORF">HPP92_023430</name>
    <name evidence="2" type="ORF">HPP92_023723</name>
</gene>
<feature type="compositionally biased region" description="Basic residues" evidence="1">
    <location>
        <begin position="127"/>
        <end position="136"/>
    </location>
</feature>
<comment type="caution">
    <text evidence="2">The sequence shown here is derived from an EMBL/GenBank/DDBJ whole genome shotgun (WGS) entry which is preliminary data.</text>
</comment>
<feature type="region of interest" description="Disordered" evidence="1">
    <location>
        <begin position="127"/>
        <end position="151"/>
    </location>
</feature>
<dbReference type="EMBL" id="JADCNL010000012">
    <property type="protein sequence ID" value="KAG0458566.1"/>
    <property type="molecule type" value="Genomic_DNA"/>
</dbReference>
<dbReference type="Proteomes" id="UP000639772">
    <property type="component" value="Chromosome 12"/>
</dbReference>
<protein>
    <submittedName>
        <fullName evidence="2">Uncharacterized protein</fullName>
    </submittedName>
</protein>
<keyword evidence="4" id="KW-1185">Reference proteome</keyword>
<name>A0A835PUB9_VANPL</name>
<organism evidence="2 4">
    <name type="scientific">Vanilla planifolia</name>
    <name type="common">Vanilla</name>
    <dbReference type="NCBI Taxonomy" id="51239"/>
    <lineage>
        <taxon>Eukaryota</taxon>
        <taxon>Viridiplantae</taxon>
        <taxon>Streptophyta</taxon>
        <taxon>Embryophyta</taxon>
        <taxon>Tracheophyta</taxon>
        <taxon>Spermatophyta</taxon>
        <taxon>Magnoliopsida</taxon>
        <taxon>Liliopsida</taxon>
        <taxon>Asparagales</taxon>
        <taxon>Orchidaceae</taxon>
        <taxon>Vanilloideae</taxon>
        <taxon>Vanilleae</taxon>
        <taxon>Vanilla</taxon>
    </lineage>
</organism>
<dbReference type="PANTHER" id="PTHR36772">
    <property type="entry name" value="SERINE/THREONINE-KINASE"/>
    <property type="match status" value="1"/>
</dbReference>
<feature type="region of interest" description="Disordered" evidence="1">
    <location>
        <begin position="1"/>
        <end position="21"/>
    </location>
</feature>
<proteinExistence type="predicted"/>
<evidence type="ECO:0000256" key="1">
    <source>
        <dbReference type="SAM" id="MobiDB-lite"/>
    </source>
</evidence>
<dbReference type="AlphaFoldDB" id="A0A835PUB9"/>
<reference evidence="4 5" key="1">
    <citation type="journal article" date="2020" name="Nat. Food">
        <title>A phased Vanilla planifolia genome enables genetic improvement of flavour and production.</title>
        <authorList>
            <person name="Hasing T."/>
            <person name="Tang H."/>
            <person name="Brym M."/>
            <person name="Khazi F."/>
            <person name="Huang T."/>
            <person name="Chambers A.H."/>
        </authorList>
    </citation>
    <scope>NUCLEOTIDE SEQUENCE [LARGE SCALE GENOMIC DNA]</scope>
    <source>
        <tissue evidence="2">Leaf</tissue>
    </source>
</reference>
<dbReference type="PANTHER" id="PTHR36772:SF1">
    <property type="entry name" value="SERINE_THREONINE-KINASE"/>
    <property type="match status" value="1"/>
</dbReference>
<dbReference type="OrthoDB" id="1887507at2759"/>